<dbReference type="EMBL" id="JBBLXS010000150">
    <property type="protein sequence ID" value="MEK0185789.1"/>
    <property type="molecule type" value="Genomic_DNA"/>
</dbReference>
<sequence length="193" mass="20959">MVDTKSLQSDRIAEFETPCRSVDLNGKDTVVVATPDRSVGGAEPRMPAVAPDSVRLALEELKCFEVVEHQFKHWGLTFINVVAIQPSNPAFLTVPGITILMGAPKSGQIEISFKYPVRFVSGLVTSSRRTVLSACDIDGVQIAQDEMPGPNLVGSNSAIKPSTELRVKAPNISRITFYAFDGQLVVHDLIFGF</sequence>
<accession>A0ABU8YN40</accession>
<dbReference type="Proteomes" id="UP001384579">
    <property type="component" value="Unassembled WGS sequence"/>
</dbReference>
<gene>
    <name evidence="1" type="ORF">WMG39_13175</name>
</gene>
<evidence type="ECO:0000313" key="2">
    <source>
        <dbReference type="Proteomes" id="UP001384579"/>
    </source>
</evidence>
<comment type="caution">
    <text evidence="1">The sequence shown here is derived from an EMBL/GenBank/DDBJ whole genome shotgun (WGS) entry which is preliminary data.</text>
</comment>
<proteinExistence type="predicted"/>
<name>A0ABU8YN40_9CYAN</name>
<dbReference type="RefSeq" id="WP_340522044.1">
    <property type="nucleotide sequence ID" value="NZ_JBBLXS010000150.1"/>
</dbReference>
<organism evidence="1 2">
    <name type="scientific">Microcoleus anatoxicus PTRS2</name>
    <dbReference type="NCBI Taxonomy" id="2705321"/>
    <lineage>
        <taxon>Bacteria</taxon>
        <taxon>Bacillati</taxon>
        <taxon>Cyanobacteriota</taxon>
        <taxon>Cyanophyceae</taxon>
        <taxon>Oscillatoriophycideae</taxon>
        <taxon>Oscillatoriales</taxon>
        <taxon>Microcoleaceae</taxon>
        <taxon>Microcoleus</taxon>
        <taxon>Microcoleus anatoxicus</taxon>
    </lineage>
</organism>
<evidence type="ECO:0000313" key="1">
    <source>
        <dbReference type="EMBL" id="MEK0185789.1"/>
    </source>
</evidence>
<protein>
    <submittedName>
        <fullName evidence="1">Uncharacterized protein</fullName>
    </submittedName>
</protein>
<reference evidence="1 2" key="1">
    <citation type="journal article" date="2020" name="Harmful Algae">
        <title>Molecular and morphological characterization of a novel dihydroanatoxin-a producing Microcoleus species (cyanobacteria) from the Russian River, California, USA.</title>
        <authorList>
            <person name="Conklin K.Y."/>
            <person name="Stancheva R."/>
            <person name="Otten T.G."/>
            <person name="Fadness R."/>
            <person name="Boyer G.L."/>
            <person name="Read B."/>
            <person name="Zhang X."/>
            <person name="Sheath R.G."/>
        </authorList>
    </citation>
    <scope>NUCLEOTIDE SEQUENCE [LARGE SCALE GENOMIC DNA]</scope>
    <source>
        <strain evidence="1 2">PTRS2</strain>
    </source>
</reference>
<keyword evidence="2" id="KW-1185">Reference proteome</keyword>